<gene>
    <name evidence="5" type="ORF">SAMN04489724_2521</name>
</gene>
<sequence>MVISVKDLNFSYRKRPMLFEGLQWSVPEGSVVGLLGKNGAGKSTLLHLLSGLLFPKSGAIALGQHLPKDRKPAFLEDIFFLADDVAYPGNMSIGEYERVMGAFYPGFDASQFDQILADFGLEKKVKLKELSLGERKKVFLSFALSTNCRFLLFDEPTNGLDIPSKSVFRKVVAGNIKDEQTVIISTHLVADVEKLIDRVAIIDAGKVQLDADLLELSDRLLFNTSPNLPEDSLHAEKYGTGYQFIRSRSGSEAQTPVNLELLFNAVLNKSLSNESIFQTQNSEVL</sequence>
<dbReference type="SMART" id="SM00382">
    <property type="entry name" value="AAA"/>
    <property type="match status" value="1"/>
</dbReference>
<keyword evidence="6" id="KW-1185">Reference proteome</keyword>
<dbReference type="EMBL" id="FPBF01000003">
    <property type="protein sequence ID" value="SFT88026.1"/>
    <property type="molecule type" value="Genomic_DNA"/>
</dbReference>
<evidence type="ECO:0000256" key="3">
    <source>
        <dbReference type="ARBA" id="ARBA00022840"/>
    </source>
</evidence>
<keyword evidence="2" id="KW-0547">Nucleotide-binding</keyword>
<proteinExistence type="predicted"/>
<accession>A0A1I7BLI8</accession>
<evidence type="ECO:0000256" key="2">
    <source>
        <dbReference type="ARBA" id="ARBA00022741"/>
    </source>
</evidence>
<protein>
    <submittedName>
        <fullName evidence="5">ABC-2 type transport system ATP-binding protein</fullName>
    </submittedName>
</protein>
<dbReference type="InterPro" id="IPR003439">
    <property type="entry name" value="ABC_transporter-like_ATP-bd"/>
</dbReference>
<evidence type="ECO:0000256" key="1">
    <source>
        <dbReference type="ARBA" id="ARBA00022448"/>
    </source>
</evidence>
<dbReference type="SUPFAM" id="SSF52540">
    <property type="entry name" value="P-loop containing nucleoside triphosphate hydrolases"/>
    <property type="match status" value="1"/>
</dbReference>
<evidence type="ECO:0000313" key="6">
    <source>
        <dbReference type="Proteomes" id="UP000199673"/>
    </source>
</evidence>
<dbReference type="GO" id="GO:0005524">
    <property type="term" value="F:ATP binding"/>
    <property type="evidence" value="ECO:0007669"/>
    <property type="project" value="UniProtKB-KW"/>
</dbReference>
<dbReference type="AlphaFoldDB" id="A0A1I7BLI8"/>
<dbReference type="Proteomes" id="UP000199673">
    <property type="component" value="Unassembled WGS sequence"/>
</dbReference>
<dbReference type="OrthoDB" id="9808363at2"/>
<dbReference type="InterPro" id="IPR051782">
    <property type="entry name" value="ABC_Transporter_VariousFunc"/>
</dbReference>
<dbReference type="PANTHER" id="PTHR42939:SF1">
    <property type="entry name" value="ABC TRANSPORTER ATP-BINDING PROTEIN ALBC-RELATED"/>
    <property type="match status" value="1"/>
</dbReference>
<dbReference type="Pfam" id="PF00005">
    <property type="entry name" value="ABC_tran"/>
    <property type="match status" value="1"/>
</dbReference>
<organism evidence="5 6">
    <name type="scientific">Algoriphagus locisalis</name>
    <dbReference type="NCBI Taxonomy" id="305507"/>
    <lineage>
        <taxon>Bacteria</taxon>
        <taxon>Pseudomonadati</taxon>
        <taxon>Bacteroidota</taxon>
        <taxon>Cytophagia</taxon>
        <taxon>Cytophagales</taxon>
        <taxon>Cyclobacteriaceae</taxon>
        <taxon>Algoriphagus</taxon>
    </lineage>
</organism>
<dbReference type="PROSITE" id="PS50893">
    <property type="entry name" value="ABC_TRANSPORTER_2"/>
    <property type="match status" value="1"/>
</dbReference>
<dbReference type="STRING" id="305507.SAMN04489724_2521"/>
<feature type="domain" description="ABC transporter" evidence="4">
    <location>
        <begin position="3"/>
        <end position="229"/>
    </location>
</feature>
<dbReference type="Gene3D" id="3.40.50.300">
    <property type="entry name" value="P-loop containing nucleotide triphosphate hydrolases"/>
    <property type="match status" value="1"/>
</dbReference>
<name>A0A1I7BLI8_9BACT</name>
<dbReference type="InterPro" id="IPR027417">
    <property type="entry name" value="P-loop_NTPase"/>
</dbReference>
<dbReference type="InterPro" id="IPR003593">
    <property type="entry name" value="AAA+_ATPase"/>
</dbReference>
<evidence type="ECO:0000259" key="4">
    <source>
        <dbReference type="PROSITE" id="PS50893"/>
    </source>
</evidence>
<evidence type="ECO:0000313" key="5">
    <source>
        <dbReference type="EMBL" id="SFT88026.1"/>
    </source>
</evidence>
<keyword evidence="1" id="KW-0813">Transport</keyword>
<dbReference type="PANTHER" id="PTHR42939">
    <property type="entry name" value="ABC TRANSPORTER ATP-BINDING PROTEIN ALBC-RELATED"/>
    <property type="match status" value="1"/>
</dbReference>
<dbReference type="GO" id="GO:0016887">
    <property type="term" value="F:ATP hydrolysis activity"/>
    <property type="evidence" value="ECO:0007669"/>
    <property type="project" value="InterPro"/>
</dbReference>
<reference evidence="6" key="1">
    <citation type="submission" date="2016-10" db="EMBL/GenBank/DDBJ databases">
        <authorList>
            <person name="Varghese N."/>
            <person name="Submissions S."/>
        </authorList>
    </citation>
    <scope>NUCLEOTIDE SEQUENCE [LARGE SCALE GENOMIC DNA]</scope>
    <source>
        <strain evidence="6">DSM 23445</strain>
    </source>
</reference>
<keyword evidence="3 5" id="KW-0067">ATP-binding</keyword>